<accession>A0A6B8KJD9</accession>
<evidence type="ECO:0000256" key="1">
    <source>
        <dbReference type="SAM" id="MobiDB-lite"/>
    </source>
</evidence>
<evidence type="ECO:0000313" key="4">
    <source>
        <dbReference type="Proteomes" id="UP000309061"/>
    </source>
</evidence>
<gene>
    <name evidence="3" type="ORF">H2LOC_013900</name>
</gene>
<feature type="compositionally biased region" description="Low complexity" evidence="1">
    <location>
        <begin position="106"/>
        <end position="116"/>
    </location>
</feature>
<dbReference type="Proteomes" id="UP000309061">
    <property type="component" value="Chromosome"/>
</dbReference>
<feature type="region of interest" description="Disordered" evidence="1">
    <location>
        <begin position="98"/>
        <end position="123"/>
    </location>
</feature>
<feature type="signal peptide" evidence="2">
    <location>
        <begin position="1"/>
        <end position="25"/>
    </location>
</feature>
<dbReference type="KEGG" id="mhey:H2LOC_013900"/>
<dbReference type="EMBL" id="CP046052">
    <property type="protein sequence ID" value="QGM46698.1"/>
    <property type="molecule type" value="Genomic_DNA"/>
</dbReference>
<organism evidence="3 4">
    <name type="scientific">Methylocystis heyeri</name>
    <dbReference type="NCBI Taxonomy" id="391905"/>
    <lineage>
        <taxon>Bacteria</taxon>
        <taxon>Pseudomonadati</taxon>
        <taxon>Pseudomonadota</taxon>
        <taxon>Alphaproteobacteria</taxon>
        <taxon>Hyphomicrobiales</taxon>
        <taxon>Methylocystaceae</taxon>
        <taxon>Methylocystis</taxon>
    </lineage>
</organism>
<evidence type="ECO:0008006" key="5">
    <source>
        <dbReference type="Google" id="ProtNLM"/>
    </source>
</evidence>
<dbReference type="RefSeq" id="WP_136497581.1">
    <property type="nucleotide sequence ID" value="NZ_CP046052.1"/>
</dbReference>
<feature type="chain" id="PRO_5025547976" description="DUF2946 domain-containing protein" evidence="2">
    <location>
        <begin position="26"/>
        <end position="123"/>
    </location>
</feature>
<evidence type="ECO:0000313" key="3">
    <source>
        <dbReference type="EMBL" id="QGM46698.1"/>
    </source>
</evidence>
<evidence type="ECO:0000256" key="2">
    <source>
        <dbReference type="SAM" id="SignalP"/>
    </source>
</evidence>
<protein>
    <recommendedName>
        <fullName evidence="5">DUF2946 domain-containing protein</fullName>
    </recommendedName>
</protein>
<name>A0A6B8KJD9_9HYPH</name>
<keyword evidence="4" id="KW-1185">Reference proteome</keyword>
<proteinExistence type="predicted"/>
<keyword evidence="2" id="KW-0732">Signal</keyword>
<sequence length="123" mass="12872">MLAALLLVLLAAQSLLILSTPCRHAAYNANGVVAASLEANCLHAPDGDQSRREGKDYDHCCFACCTRDADAAVAFAVARIWESILEFHDFEIASGAPAAGPERPLSSAGWVSSWSSQGPPASA</sequence>
<dbReference type="AlphaFoldDB" id="A0A6B8KJD9"/>
<reference evidence="3 4" key="1">
    <citation type="submission" date="2019-11" db="EMBL/GenBank/DDBJ databases">
        <title>The genome sequence of Methylocystis heyeri.</title>
        <authorList>
            <person name="Oshkin I.Y."/>
            <person name="Miroshnikov K."/>
            <person name="Dedysh S.N."/>
        </authorList>
    </citation>
    <scope>NUCLEOTIDE SEQUENCE [LARGE SCALE GENOMIC DNA]</scope>
    <source>
        <strain evidence="3 4">H2</strain>
    </source>
</reference>